<evidence type="ECO:0000256" key="3">
    <source>
        <dbReference type="SAM" id="SignalP"/>
    </source>
</evidence>
<evidence type="ECO:0000313" key="5">
    <source>
        <dbReference type="EMBL" id="PQO28619.1"/>
    </source>
</evidence>
<comment type="caution">
    <text evidence="5">The sequence shown here is derived from an EMBL/GenBank/DDBJ whole genome shotgun (WGS) entry which is preliminary data.</text>
</comment>
<protein>
    <submittedName>
        <fullName evidence="5">Pectate lyase</fullName>
    </submittedName>
</protein>
<dbReference type="GO" id="GO:0016788">
    <property type="term" value="F:hydrolase activity, acting on ester bonds"/>
    <property type="evidence" value="ECO:0007669"/>
    <property type="project" value="UniProtKB-ARBA"/>
</dbReference>
<dbReference type="OrthoDB" id="9807041at2"/>
<dbReference type="PANTHER" id="PTHR43695">
    <property type="entry name" value="PUTATIVE (AFU_ORTHOLOGUE AFUA_2G17250)-RELATED"/>
    <property type="match status" value="1"/>
</dbReference>
<comment type="similarity">
    <text evidence="1">Belongs to the 'GDSL' lipolytic enzyme family.</text>
</comment>
<feature type="domain" description="SGNH hydrolase-type esterase" evidence="4">
    <location>
        <begin position="39"/>
        <end position="228"/>
    </location>
</feature>
<evidence type="ECO:0000313" key="6">
    <source>
        <dbReference type="Proteomes" id="UP000238322"/>
    </source>
</evidence>
<proteinExistence type="inferred from homology"/>
<dbReference type="PANTHER" id="PTHR43695:SF1">
    <property type="entry name" value="RHAMNOGALACTURONAN ACETYLESTERASE"/>
    <property type="match status" value="1"/>
</dbReference>
<dbReference type="AlphaFoldDB" id="A0A2S8F8Y2"/>
<evidence type="ECO:0000259" key="4">
    <source>
        <dbReference type="Pfam" id="PF13472"/>
    </source>
</evidence>
<dbReference type="Pfam" id="PF13472">
    <property type="entry name" value="Lipase_GDSL_2"/>
    <property type="match status" value="1"/>
</dbReference>
<name>A0A2S8F8Y2_9BACT</name>
<dbReference type="Proteomes" id="UP000238322">
    <property type="component" value="Unassembled WGS sequence"/>
</dbReference>
<gene>
    <name evidence="5" type="ORF">C5Y83_28895</name>
</gene>
<evidence type="ECO:0000256" key="2">
    <source>
        <dbReference type="ARBA" id="ARBA00022801"/>
    </source>
</evidence>
<dbReference type="Gene3D" id="3.40.50.1110">
    <property type="entry name" value="SGNH hydrolase"/>
    <property type="match status" value="1"/>
</dbReference>
<dbReference type="InterPro" id="IPR037459">
    <property type="entry name" value="RhgT-like"/>
</dbReference>
<dbReference type="RefSeq" id="WP_105333286.1">
    <property type="nucleotide sequence ID" value="NZ_PUHY01000016.1"/>
</dbReference>
<dbReference type="CDD" id="cd01821">
    <property type="entry name" value="Rhamnogalacturan_acetylesterase_like"/>
    <property type="match status" value="1"/>
</dbReference>
<keyword evidence="5" id="KW-0456">Lyase</keyword>
<feature type="chain" id="PRO_5015572813" evidence="3">
    <location>
        <begin position="22"/>
        <end position="253"/>
    </location>
</feature>
<keyword evidence="3" id="KW-0732">Signal</keyword>
<evidence type="ECO:0000256" key="1">
    <source>
        <dbReference type="ARBA" id="ARBA00008668"/>
    </source>
</evidence>
<organism evidence="5 6">
    <name type="scientific">Blastopirellula marina</name>
    <dbReference type="NCBI Taxonomy" id="124"/>
    <lineage>
        <taxon>Bacteria</taxon>
        <taxon>Pseudomonadati</taxon>
        <taxon>Planctomycetota</taxon>
        <taxon>Planctomycetia</taxon>
        <taxon>Pirellulales</taxon>
        <taxon>Pirellulaceae</taxon>
        <taxon>Blastopirellula</taxon>
    </lineage>
</organism>
<dbReference type="InterPro" id="IPR013830">
    <property type="entry name" value="SGNH_hydro"/>
</dbReference>
<feature type="signal peptide" evidence="3">
    <location>
        <begin position="1"/>
        <end position="21"/>
    </location>
</feature>
<reference evidence="5 6" key="1">
    <citation type="submission" date="2018-02" db="EMBL/GenBank/DDBJ databases">
        <title>Comparative genomes isolates from brazilian mangrove.</title>
        <authorList>
            <person name="Araujo J.E."/>
            <person name="Taketani R.G."/>
            <person name="Silva M.C.P."/>
            <person name="Loureco M.V."/>
            <person name="Andreote F.D."/>
        </authorList>
    </citation>
    <scope>NUCLEOTIDE SEQUENCE [LARGE SCALE GENOMIC DNA]</scope>
    <source>
        <strain evidence="5 6">Hex-1 MGV</strain>
    </source>
</reference>
<dbReference type="InterPro" id="IPR036514">
    <property type="entry name" value="SGNH_hydro_sf"/>
</dbReference>
<keyword evidence="2" id="KW-0378">Hydrolase</keyword>
<accession>A0A2S8F8Y2</accession>
<dbReference type="EMBL" id="PUHY01000016">
    <property type="protein sequence ID" value="PQO28619.1"/>
    <property type="molecule type" value="Genomic_DNA"/>
</dbReference>
<dbReference type="SUPFAM" id="SSF52266">
    <property type="entry name" value="SGNH hydrolase"/>
    <property type="match status" value="1"/>
</dbReference>
<sequence>MKMLPPIVTLAFVLSPVFAWSDEPTSNSDEEGPVRVVIIGDSTVCEYPAERPDRGWGQFIAEAFHNGSVEVSNLAKSGRSTKTFIAEGRWKKALAKNPHYVLIQFGHNDSHDADRPESTDSRTDYQENLRRYVDDARMIGADPILVTPMVRRTFDAEGKIAETQLDMNKRLGSYAQAMRTVAKQKGVPLIDLYAASKELAEKLGPEASARMSPKKGDRTHFNKEGARAMAVLVLEPLREAAPGLEKHWKPSEN</sequence>
<dbReference type="GO" id="GO:0016829">
    <property type="term" value="F:lyase activity"/>
    <property type="evidence" value="ECO:0007669"/>
    <property type="project" value="UniProtKB-KW"/>
</dbReference>